<name>A0ABT7C5Q6_9MICO</name>
<feature type="transmembrane region" description="Helical" evidence="7">
    <location>
        <begin position="203"/>
        <end position="224"/>
    </location>
</feature>
<reference evidence="9" key="1">
    <citation type="submission" date="2018-03" db="EMBL/GenBank/DDBJ databases">
        <authorList>
            <person name="Nunes O.C."/>
            <person name="Lopes A.R."/>
            <person name="Froufe H."/>
            <person name="Munoz-Merida A."/>
            <person name="Barroso C."/>
            <person name="Egas C."/>
        </authorList>
    </citation>
    <scope>NUCLEOTIDE SEQUENCE</scope>
    <source>
        <strain evidence="9">ON4</strain>
    </source>
</reference>
<feature type="transmembrane region" description="Helical" evidence="7">
    <location>
        <begin position="363"/>
        <end position="381"/>
    </location>
</feature>
<evidence type="ECO:0000313" key="9">
    <source>
        <dbReference type="EMBL" id="MDJ1370525.1"/>
    </source>
</evidence>
<evidence type="ECO:0000256" key="2">
    <source>
        <dbReference type="ARBA" id="ARBA00022448"/>
    </source>
</evidence>
<feature type="transmembrane region" description="Helical" evidence="7">
    <location>
        <begin position="171"/>
        <end position="191"/>
    </location>
</feature>
<dbReference type="EMBL" id="PXVD01000005">
    <property type="protein sequence ID" value="MDJ1370525.1"/>
    <property type="molecule type" value="Genomic_DNA"/>
</dbReference>
<comment type="caution">
    <text evidence="9">The sequence shown here is derived from an EMBL/GenBank/DDBJ whole genome shotgun (WGS) entry which is preliminary data.</text>
</comment>
<keyword evidence="3" id="KW-1003">Cell membrane</keyword>
<feature type="transmembrane region" description="Helical" evidence="7">
    <location>
        <begin position="307"/>
        <end position="325"/>
    </location>
</feature>
<keyword evidence="5 7" id="KW-1133">Transmembrane helix</keyword>
<proteinExistence type="predicted"/>
<feature type="transmembrane region" description="Helical" evidence="7">
    <location>
        <begin position="435"/>
        <end position="454"/>
    </location>
</feature>
<keyword evidence="4 7" id="KW-0812">Transmembrane</keyword>
<feature type="domain" description="Major facilitator superfamily (MFS) profile" evidence="8">
    <location>
        <begin position="17"/>
        <end position="462"/>
    </location>
</feature>
<organism evidence="9 10">
    <name type="scientific">Gulosibacter molinativorax</name>
    <dbReference type="NCBI Taxonomy" id="256821"/>
    <lineage>
        <taxon>Bacteria</taxon>
        <taxon>Bacillati</taxon>
        <taxon>Actinomycetota</taxon>
        <taxon>Actinomycetes</taxon>
        <taxon>Micrococcales</taxon>
        <taxon>Microbacteriaceae</taxon>
        <taxon>Gulosibacter</taxon>
    </lineage>
</organism>
<dbReference type="Gene3D" id="1.20.1250.20">
    <property type="entry name" value="MFS general substrate transporter like domains"/>
    <property type="match status" value="1"/>
</dbReference>
<dbReference type="PANTHER" id="PTHR42718:SF42">
    <property type="entry name" value="EXPORT PROTEIN"/>
    <property type="match status" value="1"/>
</dbReference>
<feature type="transmembrane region" description="Helical" evidence="7">
    <location>
        <begin position="142"/>
        <end position="165"/>
    </location>
</feature>
<feature type="transmembrane region" description="Helical" evidence="7">
    <location>
        <begin position="83"/>
        <end position="102"/>
    </location>
</feature>
<protein>
    <submittedName>
        <fullName evidence="9">MFS transporter</fullName>
    </submittedName>
</protein>
<feature type="transmembrane region" description="Helical" evidence="7">
    <location>
        <begin position="52"/>
        <end position="71"/>
    </location>
</feature>
<dbReference type="PROSITE" id="PS50850">
    <property type="entry name" value="MFS"/>
    <property type="match status" value="1"/>
</dbReference>
<feature type="transmembrane region" description="Helical" evidence="7">
    <location>
        <begin position="230"/>
        <end position="250"/>
    </location>
</feature>
<evidence type="ECO:0000313" key="10">
    <source>
        <dbReference type="Proteomes" id="UP001170379"/>
    </source>
</evidence>
<dbReference type="PRINTS" id="PR01036">
    <property type="entry name" value="TCRTETB"/>
</dbReference>
<evidence type="ECO:0000256" key="1">
    <source>
        <dbReference type="ARBA" id="ARBA00004651"/>
    </source>
</evidence>
<feature type="transmembrane region" description="Helical" evidence="7">
    <location>
        <begin position="108"/>
        <end position="130"/>
    </location>
</feature>
<sequence>MITSAVPEIPKQQAWRALTALCIGLFTTMVDQSLVAVAIPHIREDLGASVNQVVWVSSIYLLMFAAPLLVTGRLGDRFGQRNVYAVGLALFVGSALGCFFAPNVESLIVIRAVQGLGASLMNPQPFSVINQIFPRERRGAPMGVWSAVAGSSGLVGPVLGGLIVGAAGWRWVFLLYVPLGLLALVMTLRWVPKLPTSVARIDLVSVIVSIVSVFAVVFTLQQGPDTGWPGWLWLVLAAGVIAGIVFVWLQRRASRRGADALMPLELFSIRNFALGVVSVTTLGFTVYAIQLPIMLHLQSGAGLSAEVAGLLIMPMAIISITLAPVVGRLADRLRPGVISTIGFSTLISAMALFALLMRPGVPVGWMLIPIVLLGASNALCWSSNSTISMRGLPRELIGAGSGVYNTARQVGAAVGSASLGAVMQIGVQVTDISSAMGNAMLLPIGVLLIGLIAVSQFRSDLSAR</sequence>
<keyword evidence="2" id="KW-0813">Transport</keyword>
<feature type="transmembrane region" description="Helical" evidence="7">
    <location>
        <begin position="271"/>
        <end position="295"/>
    </location>
</feature>
<evidence type="ECO:0000256" key="4">
    <source>
        <dbReference type="ARBA" id="ARBA00022692"/>
    </source>
</evidence>
<keyword evidence="6 7" id="KW-0472">Membrane</keyword>
<dbReference type="PANTHER" id="PTHR42718">
    <property type="entry name" value="MAJOR FACILITATOR SUPERFAMILY MULTIDRUG TRANSPORTER MFSC"/>
    <property type="match status" value="1"/>
</dbReference>
<evidence type="ECO:0000256" key="5">
    <source>
        <dbReference type="ARBA" id="ARBA00022989"/>
    </source>
</evidence>
<evidence type="ECO:0000256" key="3">
    <source>
        <dbReference type="ARBA" id="ARBA00022475"/>
    </source>
</evidence>
<dbReference type="Pfam" id="PF07690">
    <property type="entry name" value="MFS_1"/>
    <property type="match status" value="2"/>
</dbReference>
<dbReference type="InterPro" id="IPR004638">
    <property type="entry name" value="EmrB-like"/>
</dbReference>
<evidence type="ECO:0000259" key="8">
    <source>
        <dbReference type="PROSITE" id="PS50850"/>
    </source>
</evidence>
<evidence type="ECO:0000256" key="7">
    <source>
        <dbReference type="SAM" id="Phobius"/>
    </source>
</evidence>
<dbReference type="InterPro" id="IPR036259">
    <property type="entry name" value="MFS_trans_sf"/>
</dbReference>
<dbReference type="InterPro" id="IPR011701">
    <property type="entry name" value="MFS"/>
</dbReference>
<dbReference type="Gene3D" id="1.20.1720.10">
    <property type="entry name" value="Multidrug resistance protein D"/>
    <property type="match status" value="1"/>
</dbReference>
<dbReference type="NCBIfam" id="TIGR00711">
    <property type="entry name" value="efflux_EmrB"/>
    <property type="match status" value="1"/>
</dbReference>
<dbReference type="Proteomes" id="UP001170379">
    <property type="component" value="Unassembled WGS sequence"/>
</dbReference>
<dbReference type="InterPro" id="IPR020846">
    <property type="entry name" value="MFS_dom"/>
</dbReference>
<feature type="transmembrane region" description="Helical" evidence="7">
    <location>
        <begin position="337"/>
        <end position="357"/>
    </location>
</feature>
<keyword evidence="10" id="KW-1185">Reference proteome</keyword>
<dbReference type="SUPFAM" id="SSF103473">
    <property type="entry name" value="MFS general substrate transporter"/>
    <property type="match status" value="2"/>
</dbReference>
<gene>
    <name evidence="9" type="ORF">C7K25_03930</name>
</gene>
<evidence type="ECO:0000256" key="6">
    <source>
        <dbReference type="ARBA" id="ARBA00023136"/>
    </source>
</evidence>
<accession>A0ABT7C5Q6</accession>
<dbReference type="RefSeq" id="WP_026936192.1">
    <property type="nucleotide sequence ID" value="NZ_CP028426.1"/>
</dbReference>
<reference evidence="9" key="2">
    <citation type="journal article" date="2022" name="Sci. Rep.">
        <title>In silico prediction of the enzymes involved in the degradation of the herbicide molinate by Gulosibacter molinativorax ON4T.</title>
        <authorList>
            <person name="Lopes A.R."/>
            <person name="Bunin E."/>
            <person name="Viana A.T."/>
            <person name="Froufe H."/>
            <person name="Munoz-Merida A."/>
            <person name="Pinho D."/>
            <person name="Figueiredo J."/>
            <person name="Barroso C."/>
            <person name="Vaz-Moreira I."/>
            <person name="Bellanger X."/>
            <person name="Egas C."/>
            <person name="Nunes O.C."/>
        </authorList>
    </citation>
    <scope>NUCLEOTIDE SEQUENCE</scope>
    <source>
        <strain evidence="9">ON4</strain>
    </source>
</reference>
<comment type="subcellular location">
    <subcellularLocation>
        <location evidence="1">Cell membrane</location>
        <topology evidence="1">Multi-pass membrane protein</topology>
    </subcellularLocation>
</comment>